<evidence type="ECO:0000313" key="2">
    <source>
        <dbReference type="EMBL" id="CAD7050121.1"/>
    </source>
</evidence>
<dbReference type="InterPro" id="IPR036188">
    <property type="entry name" value="FAD/NAD-bd_sf"/>
</dbReference>
<dbReference type="SUPFAM" id="SSF51905">
    <property type="entry name" value="FAD/NAD(P)-binding domain"/>
    <property type="match status" value="1"/>
</dbReference>
<protein>
    <submittedName>
        <fullName evidence="2">Lycopene cyclase</fullName>
    </submittedName>
</protein>
<reference evidence="2 3" key="1">
    <citation type="submission" date="2020-11" db="EMBL/GenBank/DDBJ databases">
        <authorList>
            <person name="Lassalle F."/>
        </authorList>
    </citation>
    <scope>NUCLEOTIDE SEQUENCE [LARGE SCALE GENOMIC DNA]</scope>
    <source>
        <strain evidence="2 3">AB21</strain>
    </source>
</reference>
<keyword evidence="3" id="KW-1185">Reference proteome</keyword>
<evidence type="ECO:0000256" key="1">
    <source>
        <dbReference type="ARBA" id="ARBA00006599"/>
    </source>
</evidence>
<dbReference type="InterPro" id="IPR008461">
    <property type="entry name" value="CrtY"/>
</dbReference>
<evidence type="ECO:0000313" key="3">
    <source>
        <dbReference type="Proteomes" id="UP000601041"/>
    </source>
</evidence>
<accession>A0ABM8PV53</accession>
<dbReference type="Proteomes" id="UP000601041">
    <property type="component" value="Unassembled WGS sequence"/>
</dbReference>
<organism evidence="2 3">
    <name type="scientific">Pseudorhizobium halotolerans</name>
    <dbReference type="NCBI Taxonomy" id="1233081"/>
    <lineage>
        <taxon>Bacteria</taxon>
        <taxon>Pseudomonadati</taxon>
        <taxon>Pseudomonadota</taxon>
        <taxon>Alphaproteobacteria</taxon>
        <taxon>Hyphomicrobiales</taxon>
        <taxon>Rhizobiaceae</taxon>
        <taxon>Rhizobium/Agrobacterium group</taxon>
        <taxon>Pseudorhizobium</taxon>
    </lineage>
</organism>
<proteinExistence type="inferred from homology"/>
<dbReference type="Pfam" id="PF05834">
    <property type="entry name" value="Lycopene_cycl"/>
    <property type="match status" value="1"/>
</dbReference>
<dbReference type="NCBIfam" id="TIGR01789">
    <property type="entry name" value="lycopene_cycl"/>
    <property type="match status" value="1"/>
</dbReference>
<dbReference type="EMBL" id="CABFWE030000011">
    <property type="protein sequence ID" value="CAD7050121.1"/>
    <property type="molecule type" value="Genomic_DNA"/>
</dbReference>
<name>A0ABM8PV53_9HYPH</name>
<dbReference type="RefSeq" id="WP_142589152.1">
    <property type="nucleotide sequence ID" value="NZ_CABFWE030000011.1"/>
</dbReference>
<dbReference type="NCBIfam" id="TIGR01790">
    <property type="entry name" value="carotene-cycl"/>
    <property type="match status" value="1"/>
</dbReference>
<sequence>MADAEAPLVLVGAGLASAIIAQRLSRLPAPGQIIILESTSNPFGEHTWSFHHADVEQGDLAWLDPLIARQWTSQSVRFRNLERNLASGYASLTSGSVAEAIRQLGMVAVRPNTSVGSLAPDHVTLADGTVLHASCVIDCRGYRATEAMVLGYQKFLGLEVELGQTHGLASPVIMDATVDQHDGYRFVYLLPLSETRVLIEDTRYSDGPDLDDVALERDILAYASAQGWSVRRIIRTEHGVLPIALAHDFERFWSELPSDIPQAGMRAGLFHPTTGYSLPDAVRLANVIADRWPSNSSDLARAIRQHAAAQHRNQRFYRLLNRMLFLAAEPDRRHLVLERFYKLPTPLIERFYAGRTSASDIFRILIGKPPVPIHRALACFRETPTARNGLP</sequence>
<gene>
    <name evidence="2" type="ORF">RHAB21_04123</name>
</gene>
<comment type="caution">
    <text evidence="2">The sequence shown here is derived from an EMBL/GenBank/DDBJ whole genome shotgun (WGS) entry which is preliminary data.</text>
</comment>
<comment type="similarity">
    <text evidence="1">Belongs to the lycopene cyclase family.</text>
</comment>
<dbReference type="InterPro" id="IPR010108">
    <property type="entry name" value="Lycopene_cyclase_b/e"/>
</dbReference>